<dbReference type="SUPFAM" id="SSF88723">
    <property type="entry name" value="PIN domain-like"/>
    <property type="match status" value="1"/>
</dbReference>
<dbReference type="Pfam" id="PF13470">
    <property type="entry name" value="PIN_3"/>
    <property type="match status" value="1"/>
</dbReference>
<gene>
    <name evidence="2" type="ORF">E4Q08_18485</name>
</gene>
<comment type="caution">
    <text evidence="2">The sequence shown here is derived from an EMBL/GenBank/DDBJ whole genome shotgun (WGS) entry which is preliminary data.</text>
</comment>
<evidence type="ECO:0000313" key="2">
    <source>
        <dbReference type="EMBL" id="NMQ07087.1"/>
    </source>
</evidence>
<evidence type="ECO:0000313" key="3">
    <source>
        <dbReference type="Proteomes" id="UP000886469"/>
    </source>
</evidence>
<dbReference type="Proteomes" id="UP000886469">
    <property type="component" value="Unassembled WGS sequence"/>
</dbReference>
<dbReference type="InterPro" id="IPR029060">
    <property type="entry name" value="PIN-like_dom_sf"/>
</dbReference>
<dbReference type="Gene3D" id="3.40.50.1010">
    <property type="entry name" value="5'-nuclease"/>
    <property type="match status" value="1"/>
</dbReference>
<dbReference type="InterPro" id="IPR002716">
    <property type="entry name" value="PIN_dom"/>
</dbReference>
<name>A0ABX1TBP3_9PROT</name>
<dbReference type="NCBIfam" id="TIGR00305">
    <property type="entry name" value="putative toxin-antitoxin system toxin component, PIN family"/>
    <property type="match status" value="1"/>
</dbReference>
<sequence>MRCALSAASGKLDQPARTRVRIVLDTNVVLSALLWRGTPHHLLAAIGQRHSVQIYSSTALLEELAEVLTRPSASKRLALIGKTAREVLADYVEIIELVEPASVPGVVAGDIDDDQVIAAAVSARADLIASGDRKHLLPLRSHQGIPIVDAAEALRRISNR</sequence>
<reference evidence="2" key="1">
    <citation type="submission" date="2019-03" db="EMBL/GenBank/DDBJ databases">
        <title>Metabolic reconstructions from genomes of highly enriched 'Candidatus Accumulibacter' and 'Candidatus Competibacter' bioreactor populations.</title>
        <authorList>
            <person name="Annavajhala M.K."/>
            <person name="Welles L."/>
            <person name="Abbas B."/>
            <person name="Sorokin D."/>
            <person name="Park H."/>
            <person name="Van Loosdrecht M."/>
            <person name="Chandran K."/>
        </authorList>
    </citation>
    <scope>NUCLEOTIDE SEQUENCE</scope>
    <source>
        <strain evidence="2">SBR_L</strain>
    </source>
</reference>
<protein>
    <submittedName>
        <fullName evidence="2">Toxin-antitoxin system toxin component, PIN family</fullName>
    </submittedName>
</protein>
<dbReference type="EMBL" id="SPMX01000062">
    <property type="protein sequence ID" value="NMQ07087.1"/>
    <property type="molecule type" value="Genomic_DNA"/>
</dbReference>
<evidence type="ECO:0000259" key="1">
    <source>
        <dbReference type="Pfam" id="PF13470"/>
    </source>
</evidence>
<dbReference type="PANTHER" id="PTHR34610:SF3">
    <property type="entry name" value="SSL7007 PROTEIN"/>
    <property type="match status" value="1"/>
</dbReference>
<organism evidence="2 3">
    <name type="scientific">Candidatus Accumulibacter contiguus</name>
    <dbReference type="NCBI Taxonomy" id="2954381"/>
    <lineage>
        <taxon>Bacteria</taxon>
        <taxon>Pseudomonadati</taxon>
        <taxon>Pseudomonadota</taxon>
        <taxon>Betaproteobacteria</taxon>
        <taxon>Candidatus Accumulibacter</taxon>
    </lineage>
</organism>
<dbReference type="InterPro" id="IPR002850">
    <property type="entry name" value="PIN_toxin-like"/>
</dbReference>
<feature type="domain" description="PIN" evidence="1">
    <location>
        <begin position="21"/>
        <end position="134"/>
    </location>
</feature>
<keyword evidence="3" id="KW-1185">Reference proteome</keyword>
<dbReference type="PANTHER" id="PTHR34610">
    <property type="entry name" value="SSL7007 PROTEIN"/>
    <property type="match status" value="1"/>
</dbReference>
<proteinExistence type="predicted"/>
<accession>A0ABX1TBP3</accession>